<feature type="region of interest" description="Disordered" evidence="1">
    <location>
        <begin position="1"/>
        <end position="29"/>
    </location>
</feature>
<sequence length="113" mass="12290">MGQLSLPSGASHTPGLQSHRKRGEGRLEVTKVTPEKVIAAAESCDPGNLCLAVRSPWTPLFVVNFYLFPPYLPPFVSVLVTRRLPALPSSAGTVTYACHFSSYVRVLKLSPPR</sequence>
<accession>A0A5B7ISY3</accession>
<feature type="compositionally biased region" description="Polar residues" evidence="1">
    <location>
        <begin position="1"/>
        <end position="16"/>
    </location>
</feature>
<protein>
    <submittedName>
        <fullName evidence="2">Uncharacterized protein</fullName>
    </submittedName>
</protein>
<name>A0A5B7ISY3_PORTR</name>
<proteinExistence type="predicted"/>
<dbReference type="EMBL" id="VSRR010073230">
    <property type="protein sequence ID" value="MPC87002.1"/>
    <property type="molecule type" value="Genomic_DNA"/>
</dbReference>
<evidence type="ECO:0000313" key="3">
    <source>
        <dbReference type="Proteomes" id="UP000324222"/>
    </source>
</evidence>
<keyword evidence="3" id="KW-1185">Reference proteome</keyword>
<comment type="caution">
    <text evidence="2">The sequence shown here is derived from an EMBL/GenBank/DDBJ whole genome shotgun (WGS) entry which is preliminary data.</text>
</comment>
<dbReference type="Proteomes" id="UP000324222">
    <property type="component" value="Unassembled WGS sequence"/>
</dbReference>
<evidence type="ECO:0000313" key="2">
    <source>
        <dbReference type="EMBL" id="MPC87002.1"/>
    </source>
</evidence>
<reference evidence="2 3" key="1">
    <citation type="submission" date="2019-05" db="EMBL/GenBank/DDBJ databases">
        <title>Another draft genome of Portunus trituberculatus and its Hox gene families provides insights of decapod evolution.</title>
        <authorList>
            <person name="Jeong J.-H."/>
            <person name="Song I."/>
            <person name="Kim S."/>
            <person name="Choi T."/>
            <person name="Kim D."/>
            <person name="Ryu S."/>
            <person name="Kim W."/>
        </authorList>
    </citation>
    <scope>NUCLEOTIDE SEQUENCE [LARGE SCALE GENOMIC DNA]</scope>
    <source>
        <tissue evidence="2">Muscle</tissue>
    </source>
</reference>
<organism evidence="2 3">
    <name type="scientific">Portunus trituberculatus</name>
    <name type="common">Swimming crab</name>
    <name type="synonym">Neptunus trituberculatus</name>
    <dbReference type="NCBI Taxonomy" id="210409"/>
    <lineage>
        <taxon>Eukaryota</taxon>
        <taxon>Metazoa</taxon>
        <taxon>Ecdysozoa</taxon>
        <taxon>Arthropoda</taxon>
        <taxon>Crustacea</taxon>
        <taxon>Multicrustacea</taxon>
        <taxon>Malacostraca</taxon>
        <taxon>Eumalacostraca</taxon>
        <taxon>Eucarida</taxon>
        <taxon>Decapoda</taxon>
        <taxon>Pleocyemata</taxon>
        <taxon>Brachyura</taxon>
        <taxon>Eubrachyura</taxon>
        <taxon>Portunoidea</taxon>
        <taxon>Portunidae</taxon>
        <taxon>Portuninae</taxon>
        <taxon>Portunus</taxon>
    </lineage>
</organism>
<evidence type="ECO:0000256" key="1">
    <source>
        <dbReference type="SAM" id="MobiDB-lite"/>
    </source>
</evidence>
<dbReference type="AlphaFoldDB" id="A0A5B7ISY3"/>
<gene>
    <name evidence="2" type="ORF">E2C01_081850</name>
</gene>